<name>A0A8H5WGA5_FUSCI</name>
<comment type="caution">
    <text evidence="1">The sequence shown here is derived from an EMBL/GenBank/DDBJ whole genome shotgun (WGS) entry which is preliminary data.</text>
</comment>
<sequence>MPSLAPTIFLWKLKRPRKEKILGAIMGMGKFASVASLVKATLVKESGMAKDAWALTNSIATWTALEQNPHHDRILRTISQAPRSERFEQNGLDAIRKISRQSRMLNKSAVNSRRDIYGGYEDPFASGDSNDAIPLEGKVYEVDISGPLVNFDYNNEAAGNVTLNHGIFLGETIKLKAKVKDVMHIKKGLLCYEYEDTY</sequence>
<proteinExistence type="predicted"/>
<keyword evidence="2" id="KW-1185">Reference proteome</keyword>
<reference evidence="2" key="1">
    <citation type="journal article" date="2020" name="BMC Genomics">
        <title>Correction to: Identification and distribution of gene clusters required for synthesis of sphingolipid metabolism inhibitors in diverse species of the filamentous fungus Fusarium.</title>
        <authorList>
            <person name="Kim H.S."/>
            <person name="Lohmar J.M."/>
            <person name="Busman M."/>
            <person name="Brown D.W."/>
            <person name="Naumann T.A."/>
            <person name="Divon H.H."/>
            <person name="Lysoe E."/>
            <person name="Uhlig S."/>
            <person name="Proctor R.H."/>
        </authorList>
    </citation>
    <scope>NUCLEOTIDE SEQUENCE [LARGE SCALE GENOMIC DNA]</scope>
    <source>
        <strain evidence="2">NRRL 25331</strain>
    </source>
</reference>
<reference evidence="1 2" key="2">
    <citation type="submission" date="2020-05" db="EMBL/GenBank/DDBJ databases">
        <title>Identification and distribution of gene clusters putatively required for synthesis of sphingolipid metabolism inhibitors in phylogenetically diverse species of the filamentous fungus Fusarium.</title>
        <authorList>
            <person name="Kim H.-S."/>
            <person name="Busman M."/>
            <person name="Brown D.W."/>
            <person name="Divon H."/>
            <person name="Uhlig S."/>
            <person name="Proctor R.H."/>
        </authorList>
    </citation>
    <scope>NUCLEOTIDE SEQUENCE [LARGE SCALE GENOMIC DNA]</scope>
    <source>
        <strain evidence="1 2">NRRL 25331</strain>
    </source>
</reference>
<dbReference type="EMBL" id="JAAQPE010000648">
    <property type="protein sequence ID" value="KAF5657410.1"/>
    <property type="molecule type" value="Genomic_DNA"/>
</dbReference>
<organism evidence="1 2">
    <name type="scientific">Fusarium circinatum</name>
    <name type="common">Pitch canker fungus</name>
    <name type="synonym">Gibberella circinata</name>
    <dbReference type="NCBI Taxonomy" id="48490"/>
    <lineage>
        <taxon>Eukaryota</taxon>
        <taxon>Fungi</taxon>
        <taxon>Dikarya</taxon>
        <taxon>Ascomycota</taxon>
        <taxon>Pezizomycotina</taxon>
        <taxon>Sordariomycetes</taxon>
        <taxon>Hypocreomycetidae</taxon>
        <taxon>Hypocreales</taxon>
        <taxon>Nectriaceae</taxon>
        <taxon>Fusarium</taxon>
        <taxon>Fusarium fujikuroi species complex</taxon>
    </lineage>
</organism>
<dbReference type="Proteomes" id="UP000572754">
    <property type="component" value="Unassembled WGS sequence"/>
</dbReference>
<evidence type="ECO:0000313" key="1">
    <source>
        <dbReference type="EMBL" id="KAF5657410.1"/>
    </source>
</evidence>
<protein>
    <submittedName>
        <fullName evidence="1">Integral membrane protein</fullName>
    </submittedName>
</protein>
<evidence type="ECO:0000313" key="2">
    <source>
        <dbReference type="Proteomes" id="UP000572754"/>
    </source>
</evidence>
<accession>A0A8H5WGA5</accession>
<gene>
    <name evidence="1" type="ORF">FCIRC_13264</name>
</gene>
<dbReference type="AlphaFoldDB" id="A0A8H5WGA5"/>